<reference evidence="10 11" key="2">
    <citation type="journal article" date="2014" name="Genome Announc.">
        <title>Complete Genome Sequence of Coprothermobacter proteolyticus DSM 5265.</title>
        <authorList>
            <person name="Alexiev A."/>
            <person name="Coil D.A."/>
            <person name="Badger J.H."/>
            <person name="Enticknap J."/>
            <person name="Ward N."/>
            <person name="Robb F.T."/>
            <person name="Eisen J.A."/>
        </authorList>
    </citation>
    <scope>NUCLEOTIDE SEQUENCE [LARGE SCALE GENOMIC DNA]</scope>
    <source>
        <strain evidence="11">ATCC 35245 / DSM 5265 / OCM 4 / BT</strain>
    </source>
</reference>
<evidence type="ECO:0000256" key="2">
    <source>
        <dbReference type="ARBA" id="ARBA00022598"/>
    </source>
</evidence>
<dbReference type="HAMAP" id="MF_00555">
    <property type="entry name" value="AsnA"/>
    <property type="match status" value="1"/>
</dbReference>
<keyword evidence="11" id="KW-1185">Reference proteome</keyword>
<keyword evidence="1 7" id="KW-0963">Cytoplasm</keyword>
<comment type="catalytic activity">
    <reaction evidence="7">
        <text>L-aspartate + NH4(+) + ATP = L-asparagine + AMP + diphosphate + H(+)</text>
        <dbReference type="Rhea" id="RHEA:11372"/>
        <dbReference type="ChEBI" id="CHEBI:15378"/>
        <dbReference type="ChEBI" id="CHEBI:28938"/>
        <dbReference type="ChEBI" id="CHEBI:29991"/>
        <dbReference type="ChEBI" id="CHEBI:30616"/>
        <dbReference type="ChEBI" id="CHEBI:33019"/>
        <dbReference type="ChEBI" id="CHEBI:58048"/>
        <dbReference type="ChEBI" id="CHEBI:456215"/>
        <dbReference type="EC" id="6.3.1.1"/>
    </reaction>
</comment>
<dbReference type="OrthoDB" id="9766088at2"/>
<name>B5Y660_COPPD</name>
<keyword evidence="2 7" id="KW-0436">Ligase</keyword>
<comment type="subcellular location">
    <subcellularLocation>
        <location evidence="7">Cytoplasm</location>
    </subcellularLocation>
</comment>
<dbReference type="AlphaFoldDB" id="B5Y660"/>
<dbReference type="GO" id="GO:0005524">
    <property type="term" value="F:ATP binding"/>
    <property type="evidence" value="ECO:0007669"/>
    <property type="project" value="UniProtKB-UniRule"/>
</dbReference>
<dbReference type="InterPro" id="IPR006195">
    <property type="entry name" value="aa-tRNA-synth_II"/>
</dbReference>
<evidence type="ECO:0000256" key="3">
    <source>
        <dbReference type="ARBA" id="ARBA00022605"/>
    </source>
</evidence>
<dbReference type="PROSITE" id="PS50862">
    <property type="entry name" value="AA_TRNA_LIGASE_II"/>
    <property type="match status" value="1"/>
</dbReference>
<dbReference type="PANTHER" id="PTHR30073">
    <property type="entry name" value="ASPARTATE--AMMONIA LIGASE"/>
    <property type="match status" value="1"/>
</dbReference>
<evidence type="ECO:0000256" key="6">
    <source>
        <dbReference type="ARBA" id="ARBA00022888"/>
    </source>
</evidence>
<dbReference type="SUPFAM" id="SSF55681">
    <property type="entry name" value="Class II aaRS and biotin synthetases"/>
    <property type="match status" value="1"/>
</dbReference>
<evidence type="ECO:0000256" key="7">
    <source>
        <dbReference type="HAMAP-Rule" id="MF_00555"/>
    </source>
</evidence>
<dbReference type="InterPro" id="IPR004618">
    <property type="entry name" value="AsnA"/>
</dbReference>
<dbReference type="PIRSF" id="PIRSF001555">
    <property type="entry name" value="Asp_ammon_ligase"/>
    <property type="match status" value="1"/>
</dbReference>
<evidence type="ECO:0000259" key="9">
    <source>
        <dbReference type="PROSITE" id="PS50862"/>
    </source>
</evidence>
<evidence type="ECO:0000256" key="5">
    <source>
        <dbReference type="ARBA" id="ARBA00022840"/>
    </source>
</evidence>
<protein>
    <recommendedName>
        <fullName evidence="7 8">Aspartate--ammonia ligase</fullName>
        <ecNumber evidence="7 8">6.3.1.1</ecNumber>
    </recommendedName>
    <alternativeName>
        <fullName evidence="7">Asparagine synthetase A</fullName>
    </alternativeName>
</protein>
<evidence type="ECO:0000256" key="8">
    <source>
        <dbReference type="NCBIfam" id="TIGR00669"/>
    </source>
</evidence>
<feature type="domain" description="Aminoacyl-transfer RNA synthetases class-II family profile" evidence="9">
    <location>
        <begin position="29"/>
        <end position="332"/>
    </location>
</feature>
<proteinExistence type="inferred from homology"/>
<sequence>MEAKSRLKLPRSYSPYLDVRETEVAIKLIKDSFQRKLSKALNLQRVSAPLMVNAHTGLNDNLNGVEKPVSFTSKDGSQVEIVQSLAKWKREALHRYGFLPGEGIYTDMNAIRPDEVVDNLHSFYVDQWDWEIVITEAERNLPFLKRVVRKIYRIIRDTERDICKRFPSLPGPFLPSRIHFIHSEELQKMYPDLSPKEREDAVVKTFGAVFIIGIGYPLKDGLPHDGRAADYDDWITITEKGYHGLNGDIIVYYPLLDQAVELSSMGIRVNSKSLLEQLEFRGELHKKDLPYHKRLLSGELPLTMGGGIGQSRLCMIFLRKVHIGEVQASVWPQETMEECLAAGIPML</sequence>
<dbReference type="RefSeq" id="WP_012544853.1">
    <property type="nucleotide sequence ID" value="NC_011295.1"/>
</dbReference>
<evidence type="ECO:0000256" key="4">
    <source>
        <dbReference type="ARBA" id="ARBA00022741"/>
    </source>
</evidence>
<evidence type="ECO:0000313" key="10">
    <source>
        <dbReference type="EMBL" id="ACI18203.1"/>
    </source>
</evidence>
<dbReference type="GO" id="GO:0004071">
    <property type="term" value="F:aspartate-ammonia ligase activity"/>
    <property type="evidence" value="ECO:0007669"/>
    <property type="project" value="UniProtKB-UniRule"/>
</dbReference>
<comment type="pathway">
    <text evidence="7">Amino-acid biosynthesis; L-asparagine biosynthesis; L-asparagine from L-aspartate (ammonia route): step 1/1.</text>
</comment>
<dbReference type="HOGENOM" id="CLU_071543_0_0_9"/>
<dbReference type="EMBL" id="CP001145">
    <property type="protein sequence ID" value="ACI18203.1"/>
    <property type="molecule type" value="Genomic_DNA"/>
</dbReference>
<evidence type="ECO:0000313" key="11">
    <source>
        <dbReference type="Proteomes" id="UP000001732"/>
    </source>
</evidence>
<gene>
    <name evidence="7 10" type="primary">asnA</name>
    <name evidence="10" type="ordered locus">COPRO5265_1482</name>
</gene>
<dbReference type="Pfam" id="PF03590">
    <property type="entry name" value="AsnA"/>
    <property type="match status" value="1"/>
</dbReference>
<dbReference type="GO" id="GO:0070981">
    <property type="term" value="P:L-asparagine biosynthetic process"/>
    <property type="evidence" value="ECO:0007669"/>
    <property type="project" value="UniProtKB-UniRule"/>
</dbReference>
<comment type="similarity">
    <text evidence="7">Belongs to the class-II aminoacyl-tRNA synthetase family. AsnA subfamily.</text>
</comment>
<keyword evidence="3 7" id="KW-0028">Amino-acid biosynthesis</keyword>
<dbReference type="UniPathway" id="UPA00134">
    <property type="reaction ID" value="UER00194"/>
</dbReference>
<dbReference type="eggNOG" id="COG2502">
    <property type="taxonomic scope" value="Bacteria"/>
</dbReference>
<dbReference type="GO" id="GO:0005829">
    <property type="term" value="C:cytosol"/>
    <property type="evidence" value="ECO:0007669"/>
    <property type="project" value="TreeGrafter"/>
</dbReference>
<dbReference type="EC" id="6.3.1.1" evidence="7 8"/>
<accession>B5Y660</accession>
<organism evidence="10 11">
    <name type="scientific">Coprothermobacter proteolyticus (strain ATCC 35245 / DSM 5265 / OCM 4 / BT)</name>
    <dbReference type="NCBI Taxonomy" id="309798"/>
    <lineage>
        <taxon>Bacteria</taxon>
        <taxon>Pseudomonadati</taxon>
        <taxon>Coprothermobacterota</taxon>
        <taxon>Coprothermobacteria</taxon>
        <taxon>Coprothermobacterales</taxon>
        <taxon>Coprothermobacteraceae</taxon>
        <taxon>Coprothermobacter</taxon>
    </lineage>
</organism>
<keyword evidence="5 7" id="KW-0067">ATP-binding</keyword>
<dbReference type="Proteomes" id="UP000001732">
    <property type="component" value="Chromosome"/>
</dbReference>
<dbReference type="KEGG" id="cpo:COPRO5265_1482"/>
<dbReference type="InterPro" id="IPR045864">
    <property type="entry name" value="aa-tRNA-synth_II/BPL/LPL"/>
</dbReference>
<keyword evidence="4 7" id="KW-0547">Nucleotide-binding</keyword>
<dbReference type="NCBIfam" id="TIGR00669">
    <property type="entry name" value="asnA"/>
    <property type="match status" value="1"/>
</dbReference>
<dbReference type="Gene3D" id="3.30.930.10">
    <property type="entry name" value="Bira Bifunctional Protein, Domain 2"/>
    <property type="match status" value="1"/>
</dbReference>
<reference evidence="11" key="1">
    <citation type="submission" date="2008-08" db="EMBL/GenBank/DDBJ databases">
        <title>The complete genome sequence of Coprothermobacter proteolyticus strain ATCC 5245 / DSM 5265 / BT.</title>
        <authorList>
            <person name="Dodson R.J."/>
            <person name="Durkin A.S."/>
            <person name="Wu M."/>
            <person name="Eisen J."/>
            <person name="Sutton G."/>
        </authorList>
    </citation>
    <scope>NUCLEOTIDE SEQUENCE [LARGE SCALE GENOMIC DNA]</scope>
    <source>
        <strain evidence="11">ATCC 35245 / DSM 5265 / OCM 4 / BT</strain>
    </source>
</reference>
<dbReference type="PANTHER" id="PTHR30073:SF5">
    <property type="entry name" value="ASPARTATE--AMMONIA LIGASE"/>
    <property type="match status" value="1"/>
</dbReference>
<dbReference type="STRING" id="309798.COPRO5265_1482"/>
<evidence type="ECO:0000256" key="1">
    <source>
        <dbReference type="ARBA" id="ARBA00022490"/>
    </source>
</evidence>
<keyword evidence="6 7" id="KW-0061">Asparagine biosynthesis</keyword>